<evidence type="ECO:0000259" key="1">
    <source>
        <dbReference type="Pfam" id="PF01425"/>
    </source>
</evidence>
<dbReference type="OrthoDB" id="566138at2759"/>
<dbReference type="Proteomes" id="UP000800082">
    <property type="component" value="Unassembled WGS sequence"/>
</dbReference>
<dbReference type="SUPFAM" id="SSF75304">
    <property type="entry name" value="Amidase signature (AS) enzymes"/>
    <property type="match status" value="1"/>
</dbReference>
<dbReference type="EMBL" id="ML978987">
    <property type="protein sequence ID" value="KAF1925113.1"/>
    <property type="molecule type" value="Genomic_DNA"/>
</dbReference>
<accession>A0A6A5RC82</accession>
<proteinExistence type="predicted"/>
<dbReference type="PANTHER" id="PTHR42678:SF34">
    <property type="entry name" value="OS04G0183300 PROTEIN"/>
    <property type="match status" value="1"/>
</dbReference>
<sequence length="627" mass="66824">MSGFATSRGEANLPYPCMTGKGRQVEAGGVYSNDSSDYKNRRAVRKADNHQLPIQPLATLSLPQVTSYTVGIMVSMWLLAKVFVAFAPLTSVAAQYSTAPVLPELLDATADELIAGLKAGQFTSLDLVQAYVERILEVNATLHMVTEINPDAWTIAKELDEERSYGKVRGPLHGLPILMKNNIATADEMNNTAGSFSLLGAKVPRDATVAAKLRKAGAILLGKTNLSQWANYRSANSSNGWSAYGGQTYGAYYPGQDPSGSSSGSGVSASLGLAFGTLGTETDGSIVSPSQLNNIVGIKPTVGLTSRALVIPISEHQDSVGPMARTVKDAAYILQAIAGPDQYDNYTSAIPWASNTTNATKPDYVAACRLDALAGKRIGIPRNAIGDRNIVSAPIFDAFDSAIAILKEAGAIIVDNTNYTAYAQYLNSTAEDTVLAGDFGPNLAAYLAQLTYNPNDVNDLEEVRNFTQTFPAEEFPSRDTAVFNSALGLNFTNTDPQFWAAYQEDLFLGGPGGLLGALATYNLDAVVLPTRTASSISAIIGAPIVTVPLGAYPSNTTVIANTRGNLNATAPNIPFGITFAGKHWDEENLIGFAYAYEQRSNVRTKVKPYIQPTIELADVIRYKISKL</sequence>
<name>A0A6A5RC82_9PLEO</name>
<keyword evidence="3" id="KW-1185">Reference proteome</keyword>
<organism evidence="2 3">
    <name type="scientific">Didymella exigua CBS 183.55</name>
    <dbReference type="NCBI Taxonomy" id="1150837"/>
    <lineage>
        <taxon>Eukaryota</taxon>
        <taxon>Fungi</taxon>
        <taxon>Dikarya</taxon>
        <taxon>Ascomycota</taxon>
        <taxon>Pezizomycotina</taxon>
        <taxon>Dothideomycetes</taxon>
        <taxon>Pleosporomycetidae</taxon>
        <taxon>Pleosporales</taxon>
        <taxon>Pleosporineae</taxon>
        <taxon>Didymellaceae</taxon>
        <taxon>Didymella</taxon>
    </lineage>
</organism>
<dbReference type="RefSeq" id="XP_033445365.1">
    <property type="nucleotide sequence ID" value="XM_033593663.1"/>
</dbReference>
<dbReference type="InterPro" id="IPR036928">
    <property type="entry name" value="AS_sf"/>
</dbReference>
<keyword evidence="2" id="KW-0808">Transferase</keyword>
<dbReference type="GeneID" id="54351331"/>
<evidence type="ECO:0000313" key="2">
    <source>
        <dbReference type="EMBL" id="KAF1925113.1"/>
    </source>
</evidence>
<dbReference type="PANTHER" id="PTHR42678">
    <property type="entry name" value="AMIDASE"/>
    <property type="match status" value="1"/>
</dbReference>
<evidence type="ECO:0000313" key="3">
    <source>
        <dbReference type="Proteomes" id="UP000800082"/>
    </source>
</evidence>
<reference evidence="2" key="1">
    <citation type="journal article" date="2020" name="Stud. Mycol.">
        <title>101 Dothideomycetes genomes: a test case for predicting lifestyles and emergence of pathogens.</title>
        <authorList>
            <person name="Haridas S."/>
            <person name="Albert R."/>
            <person name="Binder M."/>
            <person name="Bloem J."/>
            <person name="Labutti K."/>
            <person name="Salamov A."/>
            <person name="Andreopoulos B."/>
            <person name="Baker S."/>
            <person name="Barry K."/>
            <person name="Bills G."/>
            <person name="Bluhm B."/>
            <person name="Cannon C."/>
            <person name="Castanera R."/>
            <person name="Culley D."/>
            <person name="Daum C."/>
            <person name="Ezra D."/>
            <person name="Gonzalez J."/>
            <person name="Henrissat B."/>
            <person name="Kuo A."/>
            <person name="Liang C."/>
            <person name="Lipzen A."/>
            <person name="Lutzoni F."/>
            <person name="Magnuson J."/>
            <person name="Mondo S."/>
            <person name="Nolan M."/>
            <person name="Ohm R."/>
            <person name="Pangilinan J."/>
            <person name="Park H.-J."/>
            <person name="Ramirez L."/>
            <person name="Alfaro M."/>
            <person name="Sun H."/>
            <person name="Tritt A."/>
            <person name="Yoshinaga Y."/>
            <person name="Zwiers L.-H."/>
            <person name="Turgeon B."/>
            <person name="Goodwin S."/>
            <person name="Spatafora J."/>
            <person name="Crous P."/>
            <person name="Grigoriev I."/>
        </authorList>
    </citation>
    <scope>NUCLEOTIDE SEQUENCE</scope>
    <source>
        <strain evidence="2">CBS 183.55</strain>
    </source>
</reference>
<gene>
    <name evidence="2" type="ORF">M421DRAFT_424139</name>
</gene>
<dbReference type="Pfam" id="PF01425">
    <property type="entry name" value="Amidase"/>
    <property type="match status" value="1"/>
</dbReference>
<dbReference type="Gene3D" id="3.90.1300.10">
    <property type="entry name" value="Amidase signature (AS) domain"/>
    <property type="match status" value="1"/>
</dbReference>
<protein>
    <submittedName>
        <fullName evidence="2">Glutamyl-tRNA amidotransferase subunit A</fullName>
    </submittedName>
</protein>
<feature type="domain" description="Amidase" evidence="1">
    <location>
        <begin position="126"/>
        <end position="589"/>
    </location>
</feature>
<dbReference type="GO" id="GO:0016740">
    <property type="term" value="F:transferase activity"/>
    <property type="evidence" value="ECO:0007669"/>
    <property type="project" value="UniProtKB-KW"/>
</dbReference>
<dbReference type="AlphaFoldDB" id="A0A6A5RC82"/>
<dbReference type="InterPro" id="IPR023631">
    <property type="entry name" value="Amidase_dom"/>
</dbReference>